<keyword evidence="1" id="KW-0472">Membrane</keyword>
<dbReference type="EMBL" id="FMXR01000009">
    <property type="protein sequence ID" value="SDB17671.1"/>
    <property type="molecule type" value="Genomic_DNA"/>
</dbReference>
<feature type="transmembrane region" description="Helical" evidence="1">
    <location>
        <begin position="25"/>
        <end position="43"/>
    </location>
</feature>
<evidence type="ECO:0000256" key="1">
    <source>
        <dbReference type="SAM" id="Phobius"/>
    </source>
</evidence>
<evidence type="ECO:0000313" key="2">
    <source>
        <dbReference type="EMBL" id="SDB17671.1"/>
    </source>
</evidence>
<keyword evidence="1" id="KW-1133">Transmembrane helix</keyword>
<name>A0A1G6BAL3_EUBOX</name>
<dbReference type="STRING" id="1732.SAMN02910417_01294"/>
<dbReference type="Proteomes" id="UP000199228">
    <property type="component" value="Unassembled WGS sequence"/>
</dbReference>
<protein>
    <recommendedName>
        <fullName evidence="4">DUF4366 domain-containing protein</fullName>
    </recommendedName>
</protein>
<evidence type="ECO:0000313" key="3">
    <source>
        <dbReference type="Proteomes" id="UP000199228"/>
    </source>
</evidence>
<reference evidence="2 3" key="1">
    <citation type="submission" date="2016-10" db="EMBL/GenBank/DDBJ databases">
        <authorList>
            <person name="de Groot N.N."/>
        </authorList>
    </citation>
    <scope>NUCLEOTIDE SEQUENCE [LARGE SCALE GENOMIC DNA]</scope>
    <source>
        <strain evidence="2 3">DSM 3217</strain>
    </source>
</reference>
<keyword evidence="3" id="KW-1185">Reference proteome</keyword>
<keyword evidence="1" id="KW-0812">Transmembrane</keyword>
<dbReference type="AlphaFoldDB" id="A0A1G6BAL3"/>
<organism evidence="2 3">
    <name type="scientific">Eubacterium oxidoreducens</name>
    <dbReference type="NCBI Taxonomy" id="1732"/>
    <lineage>
        <taxon>Bacteria</taxon>
        <taxon>Bacillati</taxon>
        <taxon>Bacillota</taxon>
        <taxon>Clostridia</taxon>
        <taxon>Eubacteriales</taxon>
        <taxon>Eubacteriaceae</taxon>
        <taxon>Eubacterium</taxon>
    </lineage>
</organism>
<accession>A0A1G6BAL3</accession>
<sequence length="71" mass="8473">MSDLIKFEKLSNMLANRDKKKFRRFLIVAGIIVAAGVAFYFLYRYFAPDYIDEYDDGFDDDFDDDFFDDED</sequence>
<evidence type="ECO:0008006" key="4">
    <source>
        <dbReference type="Google" id="ProtNLM"/>
    </source>
</evidence>
<proteinExistence type="predicted"/>
<gene>
    <name evidence="2" type="ORF">SAMN02910417_01294</name>
</gene>
<dbReference type="RefSeq" id="WP_090173433.1">
    <property type="nucleotide sequence ID" value="NZ_FMXR01000009.1"/>
</dbReference>